<keyword evidence="13" id="KW-0597">Phosphoprotein</keyword>
<dbReference type="GO" id="GO:0070814">
    <property type="term" value="P:hydrogen sulfide biosynthetic process"/>
    <property type="evidence" value="ECO:0007669"/>
    <property type="project" value="UniProtKB-UniRule"/>
</dbReference>
<dbReference type="EC" id="2.7.1.25" evidence="5 13"/>
<dbReference type="CDD" id="cd02027">
    <property type="entry name" value="APSK"/>
    <property type="match status" value="1"/>
</dbReference>
<dbReference type="EMBL" id="FZNT01000004">
    <property type="protein sequence ID" value="SNR50007.1"/>
    <property type="molecule type" value="Genomic_DNA"/>
</dbReference>
<evidence type="ECO:0000256" key="3">
    <source>
        <dbReference type="ARBA" id="ARBA00004806"/>
    </source>
</evidence>
<dbReference type="PANTHER" id="PTHR11055">
    <property type="entry name" value="BIFUNCTIONAL 3'-PHOSPHOADENOSINE 5'-PHOSPHOSULFATE SYNTHASE"/>
    <property type="match status" value="1"/>
</dbReference>
<evidence type="ECO:0000256" key="14">
    <source>
        <dbReference type="RuleBase" id="RU004347"/>
    </source>
</evidence>
<evidence type="ECO:0000256" key="13">
    <source>
        <dbReference type="HAMAP-Rule" id="MF_00065"/>
    </source>
</evidence>
<accession>A0A238WTY5</accession>
<evidence type="ECO:0000256" key="9">
    <source>
        <dbReference type="ARBA" id="ARBA00022840"/>
    </source>
</evidence>
<dbReference type="OrthoDB" id="9804504at2"/>
<keyword evidence="9 13" id="KW-0067">ATP-binding</keyword>
<comment type="catalytic activity">
    <reaction evidence="1 13 14">
        <text>adenosine 5'-phosphosulfate + ATP = 3'-phosphoadenylyl sulfate + ADP + H(+)</text>
        <dbReference type="Rhea" id="RHEA:24152"/>
        <dbReference type="ChEBI" id="CHEBI:15378"/>
        <dbReference type="ChEBI" id="CHEBI:30616"/>
        <dbReference type="ChEBI" id="CHEBI:58243"/>
        <dbReference type="ChEBI" id="CHEBI:58339"/>
        <dbReference type="ChEBI" id="CHEBI:456216"/>
        <dbReference type="EC" id="2.7.1.25"/>
    </reaction>
</comment>
<evidence type="ECO:0000313" key="17">
    <source>
        <dbReference type="Proteomes" id="UP000198384"/>
    </source>
</evidence>
<feature type="binding site" evidence="13">
    <location>
        <begin position="33"/>
        <end position="40"/>
    </location>
    <ligand>
        <name>ATP</name>
        <dbReference type="ChEBI" id="CHEBI:30616"/>
    </ligand>
</feature>
<dbReference type="InterPro" id="IPR027417">
    <property type="entry name" value="P-loop_NTPase"/>
</dbReference>
<evidence type="ECO:0000256" key="7">
    <source>
        <dbReference type="ARBA" id="ARBA00022741"/>
    </source>
</evidence>
<dbReference type="UniPathway" id="UPA00140">
    <property type="reaction ID" value="UER00205"/>
</dbReference>
<evidence type="ECO:0000256" key="1">
    <source>
        <dbReference type="ARBA" id="ARBA00001823"/>
    </source>
</evidence>
<dbReference type="InterPro" id="IPR002891">
    <property type="entry name" value="APS"/>
</dbReference>
<dbReference type="NCBIfam" id="NF003013">
    <property type="entry name" value="PRK03846.1"/>
    <property type="match status" value="1"/>
</dbReference>
<sequence>MNPVYIVKHEYAINRLDREKLNKHKSFLVWFTGLSGSGKSTIANLLEKKLHELNVHTYSLDGDNLRSGLNKNLTFSKDDRNENLRRAAEVAKLFVDAGVVAIAAFISPYIKTREEIKELVGAENYIEVFVNTSLEICEQRDVKGLYKKARAGEIKNFTGINSVYEAPVNPTIEIKTPSDSPDVAVSKIMEVIKSKL</sequence>
<keyword evidence="8 13" id="KW-0418">Kinase</keyword>
<dbReference type="PANTHER" id="PTHR11055:SF1">
    <property type="entry name" value="PAPS SYNTHETASE, ISOFORM D"/>
    <property type="match status" value="1"/>
</dbReference>
<evidence type="ECO:0000256" key="12">
    <source>
        <dbReference type="ARBA" id="ARBA00031464"/>
    </source>
</evidence>
<evidence type="ECO:0000256" key="5">
    <source>
        <dbReference type="ARBA" id="ARBA00012121"/>
    </source>
</evidence>
<feature type="domain" description="APS kinase" evidence="15">
    <location>
        <begin position="25"/>
        <end position="174"/>
    </location>
</feature>
<evidence type="ECO:0000256" key="4">
    <source>
        <dbReference type="ARBA" id="ARBA00007008"/>
    </source>
</evidence>
<evidence type="ECO:0000256" key="8">
    <source>
        <dbReference type="ARBA" id="ARBA00022777"/>
    </source>
</evidence>
<dbReference type="SUPFAM" id="SSF52540">
    <property type="entry name" value="P-loop containing nucleoside triphosphate hydrolases"/>
    <property type="match status" value="1"/>
</dbReference>
<dbReference type="GO" id="GO:0000103">
    <property type="term" value="P:sulfate assimilation"/>
    <property type="evidence" value="ECO:0007669"/>
    <property type="project" value="UniProtKB-UniRule"/>
</dbReference>
<dbReference type="Pfam" id="PF01583">
    <property type="entry name" value="APS_kinase"/>
    <property type="match status" value="1"/>
</dbReference>
<dbReference type="HAMAP" id="MF_00065">
    <property type="entry name" value="Adenylyl_sulf_kinase"/>
    <property type="match status" value="1"/>
</dbReference>
<keyword evidence="6 13" id="KW-0808">Transferase</keyword>
<dbReference type="AlphaFoldDB" id="A0A238WTY5"/>
<dbReference type="Gene3D" id="3.40.50.300">
    <property type="entry name" value="P-loop containing nucleotide triphosphate hydrolases"/>
    <property type="match status" value="1"/>
</dbReference>
<comment type="function">
    <text evidence="2 13 14">Catalyzes the synthesis of activated sulfate.</text>
</comment>
<proteinExistence type="inferred from homology"/>
<comment type="similarity">
    <text evidence="4 13 14">Belongs to the APS kinase family.</text>
</comment>
<evidence type="ECO:0000256" key="10">
    <source>
        <dbReference type="ARBA" id="ARBA00029724"/>
    </source>
</evidence>
<dbReference type="RefSeq" id="WP_089381144.1">
    <property type="nucleotide sequence ID" value="NZ_FZNT01000004.1"/>
</dbReference>
<evidence type="ECO:0000313" key="16">
    <source>
        <dbReference type="EMBL" id="SNR50007.1"/>
    </source>
</evidence>
<organism evidence="16 17">
    <name type="scientific">Lutibacter agarilyticus</name>
    <dbReference type="NCBI Taxonomy" id="1109740"/>
    <lineage>
        <taxon>Bacteria</taxon>
        <taxon>Pseudomonadati</taxon>
        <taxon>Bacteroidota</taxon>
        <taxon>Flavobacteriia</taxon>
        <taxon>Flavobacteriales</taxon>
        <taxon>Flavobacteriaceae</taxon>
        <taxon>Lutibacter</taxon>
    </lineage>
</organism>
<name>A0A238WTY5_9FLAO</name>
<reference evidence="16 17" key="1">
    <citation type="submission" date="2017-06" db="EMBL/GenBank/DDBJ databases">
        <authorList>
            <person name="Kim H.J."/>
            <person name="Triplett B.A."/>
        </authorList>
    </citation>
    <scope>NUCLEOTIDE SEQUENCE [LARGE SCALE GENOMIC DNA]</scope>
    <source>
        <strain evidence="16 17">DSM 29150</strain>
    </source>
</reference>
<comment type="pathway">
    <text evidence="3 13 14">Sulfur metabolism; hydrogen sulfide biosynthesis; sulfite from sulfate: step 2/3.</text>
</comment>
<dbReference type="Proteomes" id="UP000198384">
    <property type="component" value="Unassembled WGS sequence"/>
</dbReference>
<gene>
    <name evidence="13" type="primary">cysC</name>
    <name evidence="16" type="ORF">SAMN06265371_10422</name>
</gene>
<keyword evidence="17" id="KW-1185">Reference proteome</keyword>
<evidence type="ECO:0000256" key="2">
    <source>
        <dbReference type="ARBA" id="ARBA00002632"/>
    </source>
</evidence>
<protein>
    <recommendedName>
        <fullName evidence="5 13">Adenylyl-sulfate kinase</fullName>
        <ecNumber evidence="5 13">2.7.1.25</ecNumber>
    </recommendedName>
    <alternativeName>
        <fullName evidence="11 13">APS kinase</fullName>
    </alternativeName>
    <alternativeName>
        <fullName evidence="12 13">ATP adenosine-5'-phosphosulfate 3'-phosphotransferase</fullName>
    </alternativeName>
    <alternativeName>
        <fullName evidence="10 13">Adenosine-5'-phosphosulfate kinase</fullName>
    </alternativeName>
</protein>
<dbReference type="InterPro" id="IPR059117">
    <property type="entry name" value="APS_kinase_dom"/>
</dbReference>
<evidence type="ECO:0000256" key="11">
    <source>
        <dbReference type="ARBA" id="ARBA00031393"/>
    </source>
</evidence>
<feature type="active site" description="Phosphoserine intermediate" evidence="13">
    <location>
        <position position="107"/>
    </location>
</feature>
<dbReference type="NCBIfam" id="TIGR00455">
    <property type="entry name" value="apsK"/>
    <property type="match status" value="1"/>
</dbReference>
<evidence type="ECO:0000256" key="6">
    <source>
        <dbReference type="ARBA" id="ARBA00022679"/>
    </source>
</evidence>
<keyword evidence="7 13" id="KW-0547">Nucleotide-binding</keyword>
<dbReference type="GO" id="GO:0005524">
    <property type="term" value="F:ATP binding"/>
    <property type="evidence" value="ECO:0007669"/>
    <property type="project" value="UniProtKB-UniRule"/>
</dbReference>
<evidence type="ECO:0000259" key="15">
    <source>
        <dbReference type="Pfam" id="PF01583"/>
    </source>
</evidence>
<dbReference type="GO" id="GO:0004020">
    <property type="term" value="F:adenylylsulfate kinase activity"/>
    <property type="evidence" value="ECO:0007669"/>
    <property type="project" value="UniProtKB-UniRule"/>
</dbReference>